<sequence>MSQPNGAQAAPRCNHEDKVVTSTTTLVRFRCGSCDAANLTRINECVKCKRKLCARCKDSAGQGGTASGTAGN</sequence>
<accession>M2N4U7</accession>
<name>M2N4U7_BAUPA</name>
<gene>
    <name evidence="1" type="ORF">BAUCODRAFT_150254</name>
</gene>
<dbReference type="GeneID" id="19109036"/>
<dbReference type="Proteomes" id="UP000011761">
    <property type="component" value="Unassembled WGS sequence"/>
</dbReference>
<evidence type="ECO:0000313" key="1">
    <source>
        <dbReference type="EMBL" id="EMC94029.1"/>
    </source>
</evidence>
<dbReference type="EMBL" id="KB445559">
    <property type="protein sequence ID" value="EMC94029.1"/>
    <property type="molecule type" value="Genomic_DNA"/>
</dbReference>
<dbReference type="RefSeq" id="XP_007678995.1">
    <property type="nucleotide sequence ID" value="XM_007680805.1"/>
</dbReference>
<organism evidence="1 2">
    <name type="scientific">Baudoinia panamericana (strain UAMH 10762)</name>
    <name type="common">Angels' share fungus</name>
    <name type="synonym">Baudoinia compniacensis (strain UAMH 10762)</name>
    <dbReference type="NCBI Taxonomy" id="717646"/>
    <lineage>
        <taxon>Eukaryota</taxon>
        <taxon>Fungi</taxon>
        <taxon>Dikarya</taxon>
        <taxon>Ascomycota</taxon>
        <taxon>Pezizomycotina</taxon>
        <taxon>Dothideomycetes</taxon>
        <taxon>Dothideomycetidae</taxon>
        <taxon>Mycosphaerellales</taxon>
        <taxon>Teratosphaeriaceae</taxon>
        <taxon>Baudoinia</taxon>
    </lineage>
</organism>
<dbReference type="HOGENOM" id="CLU_2721827_0_0_1"/>
<evidence type="ECO:0000313" key="2">
    <source>
        <dbReference type="Proteomes" id="UP000011761"/>
    </source>
</evidence>
<protein>
    <submittedName>
        <fullName evidence="1">Uncharacterized protein</fullName>
    </submittedName>
</protein>
<dbReference type="AlphaFoldDB" id="M2N4U7"/>
<keyword evidence="2" id="KW-1185">Reference proteome</keyword>
<dbReference type="KEGG" id="bcom:BAUCODRAFT_150254"/>
<proteinExistence type="predicted"/>
<reference evidence="1 2" key="1">
    <citation type="journal article" date="2012" name="PLoS Pathog.">
        <title>Diverse lifestyles and strategies of plant pathogenesis encoded in the genomes of eighteen Dothideomycetes fungi.</title>
        <authorList>
            <person name="Ohm R.A."/>
            <person name="Feau N."/>
            <person name="Henrissat B."/>
            <person name="Schoch C.L."/>
            <person name="Horwitz B.A."/>
            <person name="Barry K.W."/>
            <person name="Condon B.J."/>
            <person name="Copeland A.C."/>
            <person name="Dhillon B."/>
            <person name="Glaser F."/>
            <person name="Hesse C.N."/>
            <person name="Kosti I."/>
            <person name="LaButti K."/>
            <person name="Lindquist E.A."/>
            <person name="Lucas S."/>
            <person name="Salamov A.A."/>
            <person name="Bradshaw R.E."/>
            <person name="Ciuffetti L."/>
            <person name="Hamelin R.C."/>
            <person name="Kema G.H.J."/>
            <person name="Lawrence C."/>
            <person name="Scott J.A."/>
            <person name="Spatafora J.W."/>
            <person name="Turgeon B.G."/>
            <person name="de Wit P.J.G.M."/>
            <person name="Zhong S."/>
            <person name="Goodwin S.B."/>
            <person name="Grigoriev I.V."/>
        </authorList>
    </citation>
    <scope>NUCLEOTIDE SEQUENCE [LARGE SCALE GENOMIC DNA]</scope>
    <source>
        <strain evidence="1 2">UAMH 10762</strain>
    </source>
</reference>